<keyword evidence="2" id="KW-1185">Reference proteome</keyword>
<name>A0ABQ0RXE1_9PSEU</name>
<comment type="caution">
    <text evidence="1">The sequence shown here is derived from an EMBL/GenBank/DDBJ whole genome shotgun (WGS) entry which is preliminary data.</text>
</comment>
<evidence type="ECO:0000313" key="2">
    <source>
        <dbReference type="Proteomes" id="UP000320693"/>
    </source>
</evidence>
<proteinExistence type="predicted"/>
<sequence>MNVERATVVDTVAIQRSTRMSKSEAIDLARQCGAIVLEGRARIEKFHADDDLTRATPYEVVDTEPNLLLTAGANLMWTLLSGGSGTVYNASNARIAVGSGTTAAAASDTTLQTQHTGGRQQVTGAPVIATNTITYQASFGTSVANGEWREIGLVNHASAGVLFNRLVTNMGTKTNQATWIASLTLSAG</sequence>
<accession>A0ABQ0RXE1</accession>
<reference evidence="1 2" key="1">
    <citation type="submission" date="2019-06" db="EMBL/GenBank/DDBJ databases">
        <title>Whole genome shotgun sequence of Pseudonocardia saturnea NBRC 14499.</title>
        <authorList>
            <person name="Hosoyama A."/>
            <person name="Uohara A."/>
            <person name="Ohji S."/>
            <person name="Ichikawa N."/>
        </authorList>
    </citation>
    <scope>NUCLEOTIDE SEQUENCE [LARGE SCALE GENOMIC DNA]</scope>
    <source>
        <strain evidence="1 2">NBRC 14499</strain>
    </source>
</reference>
<dbReference type="Proteomes" id="UP000320693">
    <property type="component" value="Unassembled WGS sequence"/>
</dbReference>
<protein>
    <recommendedName>
        <fullName evidence="3">Minor tail protein</fullName>
    </recommendedName>
</protein>
<gene>
    <name evidence="1" type="ORF">PSA01_23590</name>
</gene>
<evidence type="ECO:0000313" key="1">
    <source>
        <dbReference type="EMBL" id="GEC25330.1"/>
    </source>
</evidence>
<dbReference type="EMBL" id="BJNH01000023">
    <property type="protein sequence ID" value="GEC25330.1"/>
    <property type="molecule type" value="Genomic_DNA"/>
</dbReference>
<organism evidence="1 2">
    <name type="scientific">Pseudonocardia saturnea</name>
    <dbReference type="NCBI Taxonomy" id="33909"/>
    <lineage>
        <taxon>Bacteria</taxon>
        <taxon>Bacillati</taxon>
        <taxon>Actinomycetota</taxon>
        <taxon>Actinomycetes</taxon>
        <taxon>Pseudonocardiales</taxon>
        <taxon>Pseudonocardiaceae</taxon>
        <taxon>Pseudonocardia</taxon>
    </lineage>
</organism>
<evidence type="ECO:0008006" key="3">
    <source>
        <dbReference type="Google" id="ProtNLM"/>
    </source>
</evidence>